<feature type="region of interest" description="Disordered" evidence="6">
    <location>
        <begin position="222"/>
        <end position="288"/>
    </location>
</feature>
<evidence type="ECO:0000256" key="1">
    <source>
        <dbReference type="ARBA" id="ARBA00004123"/>
    </source>
</evidence>
<dbReference type="PROSITE" id="PS50896">
    <property type="entry name" value="LISH"/>
    <property type="match status" value="1"/>
</dbReference>
<gene>
    <name evidence="7" type="ORF">HG537_0B04540</name>
</gene>
<feature type="compositionally biased region" description="Pro residues" evidence="6">
    <location>
        <begin position="471"/>
        <end position="482"/>
    </location>
</feature>
<evidence type="ECO:0000256" key="4">
    <source>
        <dbReference type="ARBA" id="ARBA00023163"/>
    </source>
</evidence>
<evidence type="ECO:0000256" key="6">
    <source>
        <dbReference type="SAM" id="MobiDB-lite"/>
    </source>
</evidence>
<evidence type="ECO:0000256" key="2">
    <source>
        <dbReference type="ARBA" id="ARBA00023015"/>
    </source>
</evidence>
<dbReference type="InterPro" id="IPR006594">
    <property type="entry name" value="LisH"/>
</dbReference>
<feature type="compositionally biased region" description="Polar residues" evidence="6">
    <location>
        <begin position="380"/>
        <end position="404"/>
    </location>
</feature>
<dbReference type="PANTHER" id="PTHR45093:SF2">
    <property type="entry name" value="LISH DOMAIN-CONTAINING PROTEIN"/>
    <property type="match status" value="1"/>
</dbReference>
<keyword evidence="3" id="KW-0010">Activator</keyword>
<dbReference type="OrthoDB" id="5600002at2759"/>
<protein>
    <submittedName>
        <fullName evidence="7">Uncharacterized protein</fullName>
    </submittedName>
</protein>
<keyword evidence="5" id="KW-0539">Nucleus</keyword>
<dbReference type="Pfam" id="PF08513">
    <property type="entry name" value="LisH"/>
    <property type="match status" value="1"/>
</dbReference>
<dbReference type="EMBL" id="CP059268">
    <property type="protein sequence ID" value="QLQ79106.1"/>
    <property type="molecule type" value="Genomic_DNA"/>
</dbReference>
<feature type="compositionally biased region" description="Low complexity" evidence="6">
    <location>
        <begin position="452"/>
        <end position="469"/>
    </location>
</feature>
<feature type="region of interest" description="Disordered" evidence="6">
    <location>
        <begin position="1"/>
        <end position="25"/>
    </location>
</feature>
<evidence type="ECO:0000256" key="5">
    <source>
        <dbReference type="ARBA" id="ARBA00023242"/>
    </source>
</evidence>
<feature type="compositionally biased region" description="Basic residues" evidence="6">
    <location>
        <begin position="441"/>
        <end position="451"/>
    </location>
</feature>
<feature type="compositionally biased region" description="Polar residues" evidence="6">
    <location>
        <begin position="495"/>
        <end position="509"/>
    </location>
</feature>
<dbReference type="Proteomes" id="UP000510647">
    <property type="component" value="Chromosome 2"/>
</dbReference>
<dbReference type="GO" id="GO:0005634">
    <property type="term" value="C:nucleus"/>
    <property type="evidence" value="ECO:0007669"/>
    <property type="project" value="UniProtKB-SubCell"/>
</dbReference>
<proteinExistence type="predicted"/>
<dbReference type="PANTHER" id="PTHR45093">
    <property type="entry name" value="TRANSCRIPTION ACTIVATOR MSS11"/>
    <property type="match status" value="1"/>
</dbReference>
<dbReference type="SMART" id="SM00667">
    <property type="entry name" value="LisH"/>
    <property type="match status" value="1"/>
</dbReference>
<feature type="region of interest" description="Disordered" evidence="6">
    <location>
        <begin position="324"/>
        <end position="509"/>
    </location>
</feature>
<reference evidence="7 8" key="1">
    <citation type="submission" date="2020-06" db="EMBL/GenBank/DDBJ databases">
        <title>The yeast mating-type switching endonuclease HO is a domesticated member of an unorthodox homing genetic element family.</title>
        <authorList>
            <person name="Coughlan A.Y."/>
            <person name="Lombardi L."/>
            <person name="Braun-Galleani S."/>
            <person name="Martos A.R."/>
            <person name="Galeote V."/>
            <person name="Bigey F."/>
            <person name="Dequin S."/>
            <person name="Byrne K.P."/>
            <person name="Wolfe K.H."/>
        </authorList>
    </citation>
    <scope>NUCLEOTIDE SEQUENCE [LARGE SCALE GENOMIC DNA]</scope>
    <source>
        <strain evidence="7 8">CBS2947</strain>
    </source>
</reference>
<organism evidence="7 8">
    <name type="scientific">Torulaspora globosa</name>
    <dbReference type="NCBI Taxonomy" id="48254"/>
    <lineage>
        <taxon>Eukaryota</taxon>
        <taxon>Fungi</taxon>
        <taxon>Dikarya</taxon>
        <taxon>Ascomycota</taxon>
        <taxon>Saccharomycotina</taxon>
        <taxon>Saccharomycetes</taxon>
        <taxon>Saccharomycetales</taxon>
        <taxon>Saccharomycetaceae</taxon>
        <taxon>Torulaspora</taxon>
    </lineage>
</organism>
<dbReference type="AlphaFoldDB" id="A0A7H9HPH8"/>
<feature type="compositionally biased region" description="Polar residues" evidence="6">
    <location>
        <begin position="237"/>
        <end position="266"/>
    </location>
</feature>
<evidence type="ECO:0000313" key="8">
    <source>
        <dbReference type="Proteomes" id="UP000510647"/>
    </source>
</evidence>
<keyword evidence="4" id="KW-0804">Transcription</keyword>
<evidence type="ECO:0000313" key="7">
    <source>
        <dbReference type="EMBL" id="QLQ79106.1"/>
    </source>
</evidence>
<name>A0A7H9HPH8_9SACH</name>
<keyword evidence="8" id="KW-1185">Reference proteome</keyword>
<evidence type="ECO:0000256" key="3">
    <source>
        <dbReference type="ARBA" id="ARBA00023159"/>
    </source>
</evidence>
<comment type="subcellular location">
    <subcellularLocation>
        <location evidence="1">Nucleus</location>
    </subcellularLocation>
</comment>
<accession>A0A7H9HPH8</accession>
<keyword evidence="2" id="KW-0805">Transcription regulation</keyword>
<sequence>MSQRMGHYTGMNNGQSYQQAQQREQEAGFTSKQMLDAYIYDFLLKSSLKNSASTFCREAGIIDVSGEPRTPSVLDQVKDAPQGFLYEWWQIFWDLFNARTHKEGSVIAREFSRILANKQKEEYGYRSQAVQAAMLQQMAEQRGERPRGAFEFFQASGVIPNLDYANHAFHPNVNSYIRNEQSNVANQAQVSSHVPHFVPSNVGTHVSGWPVYPNQMPSHFVNSTTGNHIPSHAAPTSHINQYQTSGPAPSPGSQSVTSKNKQSRPSSTKKKKHALNHAGTPGSPENCAVSYKGPVGGLSGRISGIEGLHNYQRQLIMSEIEYNNQNKKDSPSSGSGISRGSKKHMLPPSAAFSPHTVSPASAGIPNMNMIGSSKRKITRRTSASHISGPANKSTRSSLSESPRTPVTLGPVNGGDLSDKPIASNSLTELAKPSSTDSGSKKSVKKVRKAKKPQSITFNNNNFNFLSSNSVPTPPNESQPKPQPRTSTKPHKKPSSTRPNTKTFKSTTEVSPQLLVDDTTPTFIKSVWNSNAKPHNITFVEDNHPHNGFTNVDSVTGSSSGASYQYSETEPDDILSMLPMHESTATKDTVPSSHLTTAEQTETTAYENANPEFNLDLLEPSEHSFNFLSWRQ</sequence>